<feature type="non-terminal residue" evidence="6">
    <location>
        <position position="1"/>
    </location>
</feature>
<name>A0A382CXF4_9ZZZZ</name>
<accession>A0A382CXF4</accession>
<evidence type="ECO:0000256" key="1">
    <source>
        <dbReference type="ARBA" id="ARBA00004141"/>
    </source>
</evidence>
<protein>
    <recommendedName>
        <fullName evidence="7">NADH-quinone oxidoreductase subunit H</fullName>
    </recommendedName>
</protein>
<dbReference type="Pfam" id="PF00146">
    <property type="entry name" value="NADHdh"/>
    <property type="match status" value="1"/>
</dbReference>
<dbReference type="GO" id="GO:0016020">
    <property type="term" value="C:membrane"/>
    <property type="evidence" value="ECO:0007669"/>
    <property type="project" value="UniProtKB-SubCell"/>
</dbReference>
<evidence type="ECO:0000256" key="2">
    <source>
        <dbReference type="ARBA" id="ARBA00022692"/>
    </source>
</evidence>
<sequence length="42" mass="5078">ILFWIFIRWSVPRIRTDQILVLGWKKLLPLSLINILIVIFMV</sequence>
<evidence type="ECO:0000256" key="5">
    <source>
        <dbReference type="SAM" id="Phobius"/>
    </source>
</evidence>
<gene>
    <name evidence="6" type="ORF">METZ01_LOCUS182871</name>
</gene>
<reference evidence="6" key="1">
    <citation type="submission" date="2018-05" db="EMBL/GenBank/DDBJ databases">
        <authorList>
            <person name="Lanie J.A."/>
            <person name="Ng W.-L."/>
            <person name="Kazmierczak K.M."/>
            <person name="Andrzejewski T.M."/>
            <person name="Davidsen T.M."/>
            <person name="Wayne K.J."/>
            <person name="Tettelin H."/>
            <person name="Glass J.I."/>
            <person name="Rusch D."/>
            <person name="Podicherti R."/>
            <person name="Tsui H.-C.T."/>
            <person name="Winkler M.E."/>
        </authorList>
    </citation>
    <scope>NUCLEOTIDE SEQUENCE</scope>
</reference>
<keyword evidence="3 5" id="KW-1133">Transmembrane helix</keyword>
<evidence type="ECO:0000256" key="3">
    <source>
        <dbReference type="ARBA" id="ARBA00022989"/>
    </source>
</evidence>
<proteinExistence type="predicted"/>
<evidence type="ECO:0008006" key="7">
    <source>
        <dbReference type="Google" id="ProtNLM"/>
    </source>
</evidence>
<evidence type="ECO:0000313" key="6">
    <source>
        <dbReference type="EMBL" id="SVB30017.1"/>
    </source>
</evidence>
<feature type="transmembrane region" description="Helical" evidence="5">
    <location>
        <begin position="21"/>
        <end position="41"/>
    </location>
</feature>
<comment type="subcellular location">
    <subcellularLocation>
        <location evidence="1">Membrane</location>
        <topology evidence="1">Multi-pass membrane protein</topology>
    </subcellularLocation>
</comment>
<dbReference type="EMBL" id="UINC01036286">
    <property type="protein sequence ID" value="SVB30017.1"/>
    <property type="molecule type" value="Genomic_DNA"/>
</dbReference>
<dbReference type="InterPro" id="IPR001694">
    <property type="entry name" value="NADH_UbQ_OxRdtase_su1/FPO"/>
</dbReference>
<keyword evidence="2 5" id="KW-0812">Transmembrane</keyword>
<feature type="non-terminal residue" evidence="6">
    <location>
        <position position="42"/>
    </location>
</feature>
<evidence type="ECO:0000256" key="4">
    <source>
        <dbReference type="ARBA" id="ARBA00023136"/>
    </source>
</evidence>
<dbReference type="AlphaFoldDB" id="A0A382CXF4"/>
<keyword evidence="4 5" id="KW-0472">Membrane</keyword>
<organism evidence="6">
    <name type="scientific">marine metagenome</name>
    <dbReference type="NCBI Taxonomy" id="408172"/>
    <lineage>
        <taxon>unclassified sequences</taxon>
        <taxon>metagenomes</taxon>
        <taxon>ecological metagenomes</taxon>
    </lineage>
</organism>